<dbReference type="Proteomes" id="UP001215151">
    <property type="component" value="Unassembled WGS sequence"/>
</dbReference>
<dbReference type="EMBL" id="JAPEVG010000038">
    <property type="protein sequence ID" value="KAJ8490223.1"/>
    <property type="molecule type" value="Genomic_DNA"/>
</dbReference>
<comment type="caution">
    <text evidence="2">The sequence shown here is derived from an EMBL/GenBank/DDBJ whole genome shotgun (WGS) entry which is preliminary data.</text>
</comment>
<accession>A0AAD7U1Z2</accession>
<feature type="region of interest" description="Disordered" evidence="1">
    <location>
        <begin position="44"/>
        <end position="66"/>
    </location>
</feature>
<organism evidence="2 3">
    <name type="scientific">Trametes cubensis</name>
    <dbReference type="NCBI Taxonomy" id="1111947"/>
    <lineage>
        <taxon>Eukaryota</taxon>
        <taxon>Fungi</taxon>
        <taxon>Dikarya</taxon>
        <taxon>Basidiomycota</taxon>
        <taxon>Agaricomycotina</taxon>
        <taxon>Agaricomycetes</taxon>
        <taxon>Polyporales</taxon>
        <taxon>Polyporaceae</taxon>
        <taxon>Trametes</taxon>
    </lineage>
</organism>
<dbReference type="AlphaFoldDB" id="A0AAD7U1Z2"/>
<gene>
    <name evidence="2" type="ORF">ONZ51_g2427</name>
</gene>
<feature type="region of interest" description="Disordered" evidence="1">
    <location>
        <begin position="111"/>
        <end position="167"/>
    </location>
</feature>
<sequence>MQATSSSIQMPSDHIHLLPIHSPRPSEPRSAFATILDWADDTSEPMVPRAVNPSHGGRTTGTDTTWSARQSLPATSLRPGPPFKAQPPRLFEAEVSTKAYETALTSIVEEEGLLSAEEEPSPSLTSEGNRLSRVSSFNSGRISMRRTPELRGTSVGPNPLESQSAPQAALVAASSLPGGVDASHNFEWQWTDVEKRRRRAMGNGRFDATPGDGVMLVGVMVDSMRDVEVPLSPEVGL</sequence>
<evidence type="ECO:0000256" key="1">
    <source>
        <dbReference type="SAM" id="MobiDB-lite"/>
    </source>
</evidence>
<feature type="region of interest" description="Disordered" evidence="1">
    <location>
        <begin position="1"/>
        <end position="29"/>
    </location>
</feature>
<feature type="compositionally biased region" description="Acidic residues" evidence="1">
    <location>
        <begin position="111"/>
        <end position="120"/>
    </location>
</feature>
<evidence type="ECO:0000313" key="2">
    <source>
        <dbReference type="EMBL" id="KAJ8490223.1"/>
    </source>
</evidence>
<reference evidence="2" key="1">
    <citation type="submission" date="2022-11" db="EMBL/GenBank/DDBJ databases">
        <title>Genome Sequence of Cubamyces cubensis.</title>
        <authorList>
            <person name="Buettner E."/>
        </authorList>
    </citation>
    <scope>NUCLEOTIDE SEQUENCE</scope>
    <source>
        <strain evidence="2">MPL-01</strain>
    </source>
</reference>
<feature type="compositionally biased region" description="Polar residues" evidence="1">
    <location>
        <begin position="1"/>
        <end position="10"/>
    </location>
</feature>
<evidence type="ECO:0000313" key="3">
    <source>
        <dbReference type="Proteomes" id="UP001215151"/>
    </source>
</evidence>
<proteinExistence type="predicted"/>
<protein>
    <submittedName>
        <fullName evidence="2">Uncharacterized protein</fullName>
    </submittedName>
</protein>
<keyword evidence="3" id="KW-1185">Reference proteome</keyword>
<name>A0AAD7U1Z2_9APHY</name>
<feature type="compositionally biased region" description="Polar residues" evidence="1">
    <location>
        <begin position="132"/>
        <end position="141"/>
    </location>
</feature>